<name>A0AAV7VFI8_PLEWA</name>
<organism evidence="2 3">
    <name type="scientific">Pleurodeles waltl</name>
    <name type="common">Iberian ribbed newt</name>
    <dbReference type="NCBI Taxonomy" id="8319"/>
    <lineage>
        <taxon>Eukaryota</taxon>
        <taxon>Metazoa</taxon>
        <taxon>Chordata</taxon>
        <taxon>Craniata</taxon>
        <taxon>Vertebrata</taxon>
        <taxon>Euteleostomi</taxon>
        <taxon>Amphibia</taxon>
        <taxon>Batrachia</taxon>
        <taxon>Caudata</taxon>
        <taxon>Salamandroidea</taxon>
        <taxon>Salamandridae</taxon>
        <taxon>Pleurodelinae</taxon>
        <taxon>Pleurodeles</taxon>
    </lineage>
</organism>
<feature type="compositionally biased region" description="Low complexity" evidence="1">
    <location>
        <begin position="220"/>
        <end position="240"/>
    </location>
</feature>
<evidence type="ECO:0000256" key="1">
    <source>
        <dbReference type="SAM" id="MobiDB-lite"/>
    </source>
</evidence>
<evidence type="ECO:0000313" key="2">
    <source>
        <dbReference type="EMBL" id="KAJ1199409.1"/>
    </source>
</evidence>
<proteinExistence type="predicted"/>
<feature type="compositionally biased region" description="Basic and acidic residues" evidence="1">
    <location>
        <begin position="191"/>
        <end position="201"/>
    </location>
</feature>
<dbReference type="Proteomes" id="UP001066276">
    <property type="component" value="Chromosome 2_1"/>
</dbReference>
<comment type="caution">
    <text evidence="2">The sequence shown here is derived from an EMBL/GenBank/DDBJ whole genome shotgun (WGS) entry which is preliminary data.</text>
</comment>
<evidence type="ECO:0000313" key="3">
    <source>
        <dbReference type="Proteomes" id="UP001066276"/>
    </source>
</evidence>
<dbReference type="EMBL" id="JANPWB010000003">
    <property type="protein sequence ID" value="KAJ1199409.1"/>
    <property type="molecule type" value="Genomic_DNA"/>
</dbReference>
<feature type="region of interest" description="Disordered" evidence="1">
    <location>
        <begin position="182"/>
        <end position="252"/>
    </location>
</feature>
<accession>A0AAV7VFI8</accession>
<gene>
    <name evidence="2" type="ORF">NDU88_003245</name>
</gene>
<reference evidence="2" key="1">
    <citation type="journal article" date="2022" name="bioRxiv">
        <title>Sequencing and chromosome-scale assembly of the giantPleurodeles waltlgenome.</title>
        <authorList>
            <person name="Brown T."/>
            <person name="Elewa A."/>
            <person name="Iarovenko S."/>
            <person name="Subramanian E."/>
            <person name="Araus A.J."/>
            <person name="Petzold A."/>
            <person name="Susuki M."/>
            <person name="Suzuki K.-i.T."/>
            <person name="Hayashi T."/>
            <person name="Toyoda A."/>
            <person name="Oliveira C."/>
            <person name="Osipova E."/>
            <person name="Leigh N.D."/>
            <person name="Simon A."/>
            <person name="Yun M.H."/>
        </authorList>
    </citation>
    <scope>NUCLEOTIDE SEQUENCE</scope>
    <source>
        <strain evidence="2">20211129_DDA</strain>
        <tissue evidence="2">Liver</tissue>
    </source>
</reference>
<sequence length="291" mass="30871">MGTPSPEADVLSRQWSSRAEKLQLGLLRMPRTAPAFPPIPSSDVRGKDKLQPMITCYLTGGMKENIESPPADSQWALKENHMSISGERAHSEGAREIFNENDSLLITMQGADGGPLGTLGNREDQKLSNDEEVNAPVSKSMQPCLVELESNGSAQVSQGKADIPPVVCEGDSSYTVQSLEAGAKKTGTRKKAPDWSKDGGDKLYSLTEDSDTTSSGCNQSETGGSTSSESGSVSSIAESTVRQQGRQHKGLKTWVGLSGGTELSAQSSKTLKWDYSGTNLTGIATRVLTCG</sequence>
<keyword evidence="3" id="KW-1185">Reference proteome</keyword>
<dbReference type="AlphaFoldDB" id="A0AAV7VFI8"/>
<protein>
    <submittedName>
        <fullName evidence="2">Uncharacterized protein</fullName>
    </submittedName>
</protein>